<comment type="caution">
    <text evidence="3">The sequence shown here is derived from an EMBL/GenBank/DDBJ whole genome shotgun (WGS) entry which is preliminary data.</text>
</comment>
<dbReference type="SMART" id="SM00355">
    <property type="entry name" value="ZnF_C2H2"/>
    <property type="match status" value="11"/>
</dbReference>
<evidence type="ECO:0000313" key="3">
    <source>
        <dbReference type="EMBL" id="KAK1479036.1"/>
    </source>
</evidence>
<feature type="compositionally biased region" description="Polar residues" evidence="1">
    <location>
        <begin position="567"/>
        <end position="588"/>
    </location>
</feature>
<reference evidence="3" key="1">
    <citation type="submission" date="2016-11" db="EMBL/GenBank/DDBJ databases">
        <title>The genome sequence of Colletotrichum cuscutae.</title>
        <authorList>
            <person name="Baroncelli R."/>
        </authorList>
    </citation>
    <scope>NUCLEOTIDE SEQUENCE</scope>
    <source>
        <strain evidence="3">IMI 304802</strain>
    </source>
</reference>
<proteinExistence type="predicted"/>
<organism evidence="3 4">
    <name type="scientific">Colletotrichum cuscutae</name>
    <dbReference type="NCBI Taxonomy" id="1209917"/>
    <lineage>
        <taxon>Eukaryota</taxon>
        <taxon>Fungi</taxon>
        <taxon>Dikarya</taxon>
        <taxon>Ascomycota</taxon>
        <taxon>Pezizomycotina</taxon>
        <taxon>Sordariomycetes</taxon>
        <taxon>Hypocreomycetidae</taxon>
        <taxon>Glomerellales</taxon>
        <taxon>Glomerellaceae</taxon>
        <taxon>Colletotrichum</taxon>
        <taxon>Colletotrichum acutatum species complex</taxon>
    </lineage>
</organism>
<feature type="domain" description="C2H2-type" evidence="2">
    <location>
        <begin position="273"/>
        <end position="295"/>
    </location>
</feature>
<sequence length="863" mass="98089">MPNLVQTSIMLFSPFDALGLAWGNYDSTAIKRAYRRAALFCHPDKREQHGIPPHRWPCVWQLVAARDYISKATVEELEKFKTFPRTFFPDDPTSLFVDSQQLSNQFKQCDICGVVVLSADVADHLGEHKLRICAECNERVQDDAFCNHQERVHGHRRCRHCQTVRTPEEHENHVVNYHQCPLCDEEVAILVDHLQEVHRFRPCTDCSGINPVIHVATEHPASKCPGCVDSIFDDVLLDHLVEDHGLRPCELCYDLGTAAELGFHFQTDHDFNCCQLCMKSFDGDHILDAHLALIHEIRRCTSCPSGKRFDMEHVAARHATETCPECKIFYQPEGLHLVVHHNWIPCGVCSLASPNDQAYREHADSHPLCEHCDKRMMEEQFQRHLQDIHGLLCCPLCDIVSPSADLPRHFQTTHNQTESCTDCDFTGTEDDVRLHAVQVHGWLQCRFCDEAFHDIGCQTSHEEDAHGTQPCWHCDQVLPERQMRSHQIKDHGYEACPFCPSLSKELSSHILSHRQESDSTHHQLSEINKHLQRLAALKRSALIRQAAEYIEQAISIEKRDSAAKQPGPSSSNEAPHTSTYSNAPPSTAVQQKSFNDETVVLPISPAVTEQSFHIDSAEDNNRRRSSRHQTSCKRPPQYNVGPANPPYKKSKRSVARKTGLNDILEKATCLKTVRGFIEVVTSNHWIDPLQLQELRHENQSDYGLLSLISQFADRCENQVGLTKIWHYYALWQMSQLVDRARKVAGRQRVDSAELDKILEHKQCGATDYNRNKLRNQLQLGRRLQKIIGPFTGLLCFIAIGQADIGKSLSLTEGDLNRFHVSLDAYRGLWEAGSRYLDLPHIGTQDADEIREITGLANTAISTR</sequence>
<dbReference type="Proteomes" id="UP001239213">
    <property type="component" value="Unassembled WGS sequence"/>
</dbReference>
<protein>
    <recommendedName>
        <fullName evidence="2">C2H2-type domain-containing protein</fullName>
    </recommendedName>
</protein>
<dbReference type="PROSITE" id="PS00028">
    <property type="entry name" value="ZINC_FINGER_C2H2_1"/>
    <property type="match status" value="2"/>
</dbReference>
<name>A0AAI9Y6U3_9PEZI</name>
<feature type="region of interest" description="Disordered" evidence="1">
    <location>
        <begin position="559"/>
        <end position="588"/>
    </location>
</feature>
<dbReference type="InterPro" id="IPR013087">
    <property type="entry name" value="Znf_C2H2_type"/>
</dbReference>
<dbReference type="AlphaFoldDB" id="A0AAI9Y6U3"/>
<evidence type="ECO:0000313" key="4">
    <source>
        <dbReference type="Proteomes" id="UP001239213"/>
    </source>
</evidence>
<dbReference type="InterPro" id="IPR001623">
    <property type="entry name" value="DnaJ_domain"/>
</dbReference>
<dbReference type="SUPFAM" id="SSF46565">
    <property type="entry name" value="Chaperone J-domain"/>
    <property type="match status" value="1"/>
</dbReference>
<gene>
    <name evidence="3" type="ORF">CCUS01_16417</name>
</gene>
<feature type="domain" description="C2H2-type" evidence="2">
    <location>
        <begin position="445"/>
        <end position="466"/>
    </location>
</feature>
<evidence type="ECO:0000259" key="2">
    <source>
        <dbReference type="PROSITE" id="PS00028"/>
    </source>
</evidence>
<dbReference type="InterPro" id="IPR036869">
    <property type="entry name" value="J_dom_sf"/>
</dbReference>
<keyword evidence="4" id="KW-1185">Reference proteome</keyword>
<feature type="region of interest" description="Disordered" evidence="1">
    <location>
        <begin position="611"/>
        <end position="655"/>
    </location>
</feature>
<evidence type="ECO:0000256" key="1">
    <source>
        <dbReference type="SAM" id="MobiDB-lite"/>
    </source>
</evidence>
<dbReference type="CDD" id="cd06257">
    <property type="entry name" value="DnaJ"/>
    <property type="match status" value="1"/>
</dbReference>
<dbReference type="EMBL" id="MPDP01000120">
    <property type="protein sequence ID" value="KAK1479036.1"/>
    <property type="molecule type" value="Genomic_DNA"/>
</dbReference>
<accession>A0AAI9Y6U3</accession>